<protein>
    <recommendedName>
        <fullName evidence="2">Anti-sigma factor antagonist</fullName>
    </recommendedName>
</protein>
<dbReference type="PROSITE" id="PS50801">
    <property type="entry name" value="STAS"/>
    <property type="match status" value="1"/>
</dbReference>
<dbReference type="PANTHER" id="PTHR33495">
    <property type="entry name" value="ANTI-SIGMA FACTOR ANTAGONIST TM_1081-RELATED-RELATED"/>
    <property type="match status" value="1"/>
</dbReference>
<dbReference type="InterPro" id="IPR003594">
    <property type="entry name" value="HATPase_dom"/>
</dbReference>
<feature type="domain" description="STAS" evidence="3">
    <location>
        <begin position="149"/>
        <end position="251"/>
    </location>
</feature>
<dbReference type="Pfam" id="PF13466">
    <property type="entry name" value="STAS_2"/>
    <property type="match status" value="1"/>
</dbReference>
<evidence type="ECO:0000313" key="5">
    <source>
        <dbReference type="Proteomes" id="UP001596052"/>
    </source>
</evidence>
<accession>A0ABW0KP24</accession>
<dbReference type="InterPro" id="IPR002645">
    <property type="entry name" value="STAS_dom"/>
</dbReference>
<dbReference type="RefSeq" id="WP_377166006.1">
    <property type="nucleotide sequence ID" value="NZ_JBHSMQ010000003.1"/>
</dbReference>
<dbReference type="InterPro" id="IPR058548">
    <property type="entry name" value="MlaB-like_STAS"/>
</dbReference>
<comment type="similarity">
    <text evidence="1 2">Belongs to the anti-sigma-factor antagonist family.</text>
</comment>
<dbReference type="SUPFAM" id="SSF55874">
    <property type="entry name" value="ATPase domain of HSP90 chaperone/DNA topoisomerase II/histidine kinase"/>
    <property type="match status" value="1"/>
</dbReference>
<evidence type="ECO:0000256" key="2">
    <source>
        <dbReference type="RuleBase" id="RU003749"/>
    </source>
</evidence>
<keyword evidence="5" id="KW-1185">Reference proteome</keyword>
<comment type="caution">
    <text evidence="4">The sequence shown here is derived from an EMBL/GenBank/DDBJ whole genome shotgun (WGS) entry which is preliminary data.</text>
</comment>
<dbReference type="SUPFAM" id="SSF52091">
    <property type="entry name" value="SpoIIaa-like"/>
    <property type="match status" value="1"/>
</dbReference>
<gene>
    <name evidence="4" type="ORF">ACFQDI_09965</name>
</gene>
<dbReference type="InterPro" id="IPR036513">
    <property type="entry name" value="STAS_dom_sf"/>
</dbReference>
<dbReference type="Gene3D" id="3.30.750.24">
    <property type="entry name" value="STAS domain"/>
    <property type="match status" value="1"/>
</dbReference>
<dbReference type="CDD" id="cd16936">
    <property type="entry name" value="HATPase_RsbW-like"/>
    <property type="match status" value="1"/>
</dbReference>
<proteinExistence type="inferred from homology"/>
<dbReference type="PANTHER" id="PTHR33495:SF2">
    <property type="entry name" value="ANTI-SIGMA FACTOR ANTAGONIST TM_1081-RELATED"/>
    <property type="match status" value="1"/>
</dbReference>
<dbReference type="InterPro" id="IPR003658">
    <property type="entry name" value="Anti-sigma_ant"/>
</dbReference>
<evidence type="ECO:0000313" key="4">
    <source>
        <dbReference type="EMBL" id="MFC5455180.1"/>
    </source>
</evidence>
<dbReference type="Gene3D" id="3.30.565.10">
    <property type="entry name" value="Histidine kinase-like ATPase, C-terminal domain"/>
    <property type="match status" value="1"/>
</dbReference>
<dbReference type="CDD" id="cd07043">
    <property type="entry name" value="STAS_anti-anti-sigma_factors"/>
    <property type="match status" value="1"/>
</dbReference>
<dbReference type="EMBL" id="JBHSMQ010000003">
    <property type="protein sequence ID" value="MFC5455180.1"/>
    <property type="molecule type" value="Genomic_DNA"/>
</dbReference>
<reference evidence="5" key="1">
    <citation type="journal article" date="2019" name="Int. J. Syst. Evol. Microbiol.">
        <title>The Global Catalogue of Microorganisms (GCM) 10K type strain sequencing project: providing services to taxonomists for standard genome sequencing and annotation.</title>
        <authorList>
            <consortium name="The Broad Institute Genomics Platform"/>
            <consortium name="The Broad Institute Genome Sequencing Center for Infectious Disease"/>
            <person name="Wu L."/>
            <person name="Ma J."/>
        </authorList>
    </citation>
    <scope>NUCLEOTIDE SEQUENCE [LARGE SCALE GENOMIC DNA]</scope>
    <source>
        <strain evidence="5">CGMCC 4.1469</strain>
    </source>
</reference>
<evidence type="ECO:0000259" key="3">
    <source>
        <dbReference type="PROSITE" id="PS50801"/>
    </source>
</evidence>
<evidence type="ECO:0000256" key="1">
    <source>
        <dbReference type="ARBA" id="ARBA00009013"/>
    </source>
</evidence>
<name>A0ABW0KP24_9BACT</name>
<dbReference type="InterPro" id="IPR036890">
    <property type="entry name" value="HATPase_C_sf"/>
</dbReference>
<sequence>MSAKSQSLTIAANLAELARVMQMIDDFSTRMSIGAADVSALHLALEEIVTNVITHGYQGDATRTLSVQIEAIAADRIRASVTDEATAYNPLARPEVNTSLPLEARPVGGLGVHLVRKLMDVCLYERREGHNVFTVERQLGRAAGAAASMSIAASRLAASATLTLTGRLDGLSSPDLERQVSALITSGVRTLTFDLSGLEYVSSAGLRVFIIAAKKLKAGGGEARFTHLTPAVYEVFHISGLLTALGVVPRA</sequence>
<organism evidence="4 5">
    <name type="scientific">Prosthecobacter fluviatilis</name>
    <dbReference type="NCBI Taxonomy" id="445931"/>
    <lineage>
        <taxon>Bacteria</taxon>
        <taxon>Pseudomonadati</taxon>
        <taxon>Verrucomicrobiota</taxon>
        <taxon>Verrucomicrobiia</taxon>
        <taxon>Verrucomicrobiales</taxon>
        <taxon>Verrucomicrobiaceae</taxon>
        <taxon>Prosthecobacter</taxon>
    </lineage>
</organism>
<dbReference type="Pfam" id="PF13581">
    <property type="entry name" value="HATPase_c_2"/>
    <property type="match status" value="1"/>
</dbReference>
<dbReference type="Proteomes" id="UP001596052">
    <property type="component" value="Unassembled WGS sequence"/>
</dbReference>
<dbReference type="NCBIfam" id="TIGR00377">
    <property type="entry name" value="ant_ant_sig"/>
    <property type="match status" value="1"/>
</dbReference>